<keyword evidence="15" id="KW-1185">Reference proteome</keyword>
<evidence type="ECO:0000256" key="12">
    <source>
        <dbReference type="SAM" id="Phobius"/>
    </source>
</evidence>
<keyword evidence="4" id="KW-0645">Protease</keyword>
<evidence type="ECO:0000313" key="15">
    <source>
        <dbReference type="Proteomes" id="UP000282184"/>
    </source>
</evidence>
<dbReference type="InterPro" id="IPR050083">
    <property type="entry name" value="HtpX_protease"/>
</dbReference>
<evidence type="ECO:0000256" key="10">
    <source>
        <dbReference type="ARBA" id="ARBA00023049"/>
    </source>
</evidence>
<dbReference type="Proteomes" id="UP000282184">
    <property type="component" value="Unassembled WGS sequence"/>
</dbReference>
<keyword evidence="7" id="KW-0378">Hydrolase</keyword>
<keyword evidence="8" id="KW-0862">Zinc</keyword>
<dbReference type="GO" id="GO:0046872">
    <property type="term" value="F:metal ion binding"/>
    <property type="evidence" value="ECO:0007669"/>
    <property type="project" value="UniProtKB-KW"/>
</dbReference>
<keyword evidence="10" id="KW-0482">Metalloprotease</keyword>
<keyword evidence="3" id="KW-1003">Cell membrane</keyword>
<dbReference type="PANTHER" id="PTHR43221">
    <property type="entry name" value="PROTEASE HTPX"/>
    <property type="match status" value="1"/>
</dbReference>
<evidence type="ECO:0000256" key="7">
    <source>
        <dbReference type="ARBA" id="ARBA00022801"/>
    </source>
</evidence>
<dbReference type="OrthoDB" id="9789270at2"/>
<feature type="transmembrane region" description="Helical" evidence="12">
    <location>
        <begin position="28"/>
        <end position="58"/>
    </location>
</feature>
<dbReference type="PANTHER" id="PTHR43221:SF1">
    <property type="entry name" value="PROTEASE HTPX"/>
    <property type="match status" value="1"/>
</dbReference>
<evidence type="ECO:0000256" key="6">
    <source>
        <dbReference type="ARBA" id="ARBA00022723"/>
    </source>
</evidence>
<dbReference type="GO" id="GO:0004222">
    <property type="term" value="F:metalloendopeptidase activity"/>
    <property type="evidence" value="ECO:0007669"/>
    <property type="project" value="InterPro"/>
</dbReference>
<evidence type="ECO:0000259" key="13">
    <source>
        <dbReference type="Pfam" id="PF01435"/>
    </source>
</evidence>
<evidence type="ECO:0000256" key="3">
    <source>
        <dbReference type="ARBA" id="ARBA00022475"/>
    </source>
</evidence>
<protein>
    <recommendedName>
        <fullName evidence="13">Peptidase M48 domain-containing protein</fullName>
    </recommendedName>
</protein>
<evidence type="ECO:0000256" key="8">
    <source>
        <dbReference type="ARBA" id="ARBA00022833"/>
    </source>
</evidence>
<evidence type="ECO:0000256" key="5">
    <source>
        <dbReference type="ARBA" id="ARBA00022692"/>
    </source>
</evidence>
<dbReference type="EMBL" id="RXOF01000001">
    <property type="protein sequence ID" value="RTQ53596.1"/>
    <property type="molecule type" value="Genomic_DNA"/>
</dbReference>
<organism evidence="14 15">
    <name type="scientific">Hymenobacter gummosus</name>
    <dbReference type="NCBI Taxonomy" id="1776032"/>
    <lineage>
        <taxon>Bacteria</taxon>
        <taxon>Pseudomonadati</taxon>
        <taxon>Bacteroidota</taxon>
        <taxon>Cytophagia</taxon>
        <taxon>Cytophagales</taxon>
        <taxon>Hymenobacteraceae</taxon>
        <taxon>Hymenobacter</taxon>
    </lineage>
</organism>
<sequence length="625" mass="69323">MTREEFVGQLRRLQPLAEADPAAYRRRVWWWAVLGYAGVLGLLFGSAGLVVLVLLLGFAVGASGLIIKLAAIPAFFAGKVFMSMWVKFEPPTGLRLRRAEAAPLLALLNQQARQLRAPRVHRVLLSGEFNASAVQVPRLGPLGWSRNYVVVGLPLLQALTPEQAAAVVAHELGHLRGGDGRFGAWVYRVGQTWAQLIQQLERQDRQSMFSRFTAWYVPRFEAWSHPLRRTQEFAADAAAARVTSPAAMAAALCALVVRDAALDKQYWDPLAARLAEQAAPPADCFSQLLPVAKTARLEAEEEQRLLREAFEADPDPFSTHPTLGERLQALGQAPAVPAPPAHTAAEAWLGAALPQLTAQLDAQWHTDRREVWEARHAELQRQLQRLRELDARHAAGDALTPDEQWERADLTEDHVGGREALPLFQALIDEPKWRVAACFSLGRVLTNLDDPAGLPWLQEVMDQEPQYVAAGLTIQEAYYLRRGERETVRQLGDAQLRHADQFDEAAAEREAVRPGDLLLAHGLTAEQADALVAQLRRPEYTVAEAWLLRKQVRYFTHKPLYVLVVAPPAAMQPRPLADSHAWVQQLARELELPGETFVVSTGTGKDNAWIEKAARQMPGAALTLH</sequence>
<comment type="cofactor">
    <cofactor evidence="1">
        <name>Zn(2+)</name>
        <dbReference type="ChEBI" id="CHEBI:29105"/>
    </cofactor>
</comment>
<proteinExistence type="predicted"/>
<comment type="subcellular location">
    <subcellularLocation>
        <location evidence="2">Cell membrane</location>
        <topology evidence="2">Multi-pass membrane protein</topology>
    </subcellularLocation>
</comment>
<dbReference type="InterPro" id="IPR001915">
    <property type="entry name" value="Peptidase_M48"/>
</dbReference>
<dbReference type="CDD" id="cd07328">
    <property type="entry name" value="M48_Ste24p_like"/>
    <property type="match status" value="1"/>
</dbReference>
<reference evidence="14 15" key="1">
    <citation type="submission" date="2018-12" db="EMBL/GenBank/DDBJ databases">
        <title>Hymenobacter gummosus sp. nov., isolated from a spring.</title>
        <authorList>
            <person name="Nie L."/>
        </authorList>
    </citation>
    <scope>NUCLEOTIDE SEQUENCE [LARGE SCALE GENOMIC DNA]</scope>
    <source>
        <strain evidence="14 15">KCTC 52166</strain>
    </source>
</reference>
<evidence type="ECO:0000313" key="14">
    <source>
        <dbReference type="EMBL" id="RTQ53596.1"/>
    </source>
</evidence>
<dbReference type="GO" id="GO:0006508">
    <property type="term" value="P:proteolysis"/>
    <property type="evidence" value="ECO:0007669"/>
    <property type="project" value="UniProtKB-KW"/>
</dbReference>
<evidence type="ECO:0000256" key="4">
    <source>
        <dbReference type="ARBA" id="ARBA00022670"/>
    </source>
</evidence>
<accession>A0A431U9V0</accession>
<evidence type="ECO:0000256" key="2">
    <source>
        <dbReference type="ARBA" id="ARBA00004651"/>
    </source>
</evidence>
<comment type="caution">
    <text evidence="14">The sequence shown here is derived from an EMBL/GenBank/DDBJ whole genome shotgun (WGS) entry which is preliminary data.</text>
</comment>
<keyword evidence="11 12" id="KW-0472">Membrane</keyword>
<dbReference type="Gene3D" id="3.30.2010.10">
    <property type="entry name" value="Metalloproteases ('zincins'), catalytic domain"/>
    <property type="match status" value="1"/>
</dbReference>
<keyword evidence="6" id="KW-0479">Metal-binding</keyword>
<dbReference type="AlphaFoldDB" id="A0A431U9V0"/>
<dbReference type="Pfam" id="PF01435">
    <property type="entry name" value="Peptidase_M48"/>
    <property type="match status" value="1"/>
</dbReference>
<feature type="domain" description="Peptidase M48" evidence="13">
    <location>
        <begin position="144"/>
        <end position="330"/>
    </location>
</feature>
<dbReference type="GO" id="GO:0005886">
    <property type="term" value="C:plasma membrane"/>
    <property type="evidence" value="ECO:0007669"/>
    <property type="project" value="UniProtKB-SubCell"/>
</dbReference>
<keyword evidence="5 12" id="KW-0812">Transmembrane</keyword>
<name>A0A431U9V0_9BACT</name>
<evidence type="ECO:0000256" key="9">
    <source>
        <dbReference type="ARBA" id="ARBA00022989"/>
    </source>
</evidence>
<evidence type="ECO:0000256" key="11">
    <source>
        <dbReference type="ARBA" id="ARBA00023136"/>
    </source>
</evidence>
<gene>
    <name evidence="14" type="ORF">EJV47_02335</name>
</gene>
<evidence type="ECO:0000256" key="1">
    <source>
        <dbReference type="ARBA" id="ARBA00001947"/>
    </source>
</evidence>
<keyword evidence="9 12" id="KW-1133">Transmembrane helix</keyword>
<dbReference type="RefSeq" id="WP_126691523.1">
    <property type="nucleotide sequence ID" value="NZ_RXOF01000001.1"/>
</dbReference>